<keyword evidence="1" id="KW-1133">Transmembrane helix</keyword>
<dbReference type="AlphaFoldDB" id="A0A4V5ZPZ3"/>
<comment type="caution">
    <text evidence="2">The sequence shown here is derived from an EMBL/GenBank/DDBJ whole genome shotgun (WGS) entry which is preliminary data.</text>
</comment>
<accession>A0A4V5ZPZ3</accession>
<evidence type="ECO:0000256" key="1">
    <source>
        <dbReference type="SAM" id="Phobius"/>
    </source>
</evidence>
<dbReference type="EMBL" id="SZUA01000003">
    <property type="protein sequence ID" value="TKR29433.1"/>
    <property type="molecule type" value="Genomic_DNA"/>
</dbReference>
<evidence type="ECO:0000313" key="3">
    <source>
        <dbReference type="Proteomes" id="UP000308707"/>
    </source>
</evidence>
<evidence type="ECO:0008006" key="4">
    <source>
        <dbReference type="Google" id="ProtNLM"/>
    </source>
</evidence>
<name>A0A4V5ZPZ3_9GAMM</name>
<evidence type="ECO:0000313" key="2">
    <source>
        <dbReference type="EMBL" id="TKR29433.1"/>
    </source>
</evidence>
<gene>
    <name evidence="2" type="ORF">FCE95_14895</name>
</gene>
<keyword evidence="1" id="KW-0812">Transmembrane</keyword>
<keyword evidence="1" id="KW-0472">Membrane</keyword>
<dbReference type="OrthoDB" id="532576at2"/>
<protein>
    <recommendedName>
        <fullName evidence="4">Type II secretion system protein</fullName>
    </recommendedName>
</protein>
<proteinExistence type="predicted"/>
<organism evidence="2 3">
    <name type="scientific">Luteimonas gilva</name>
    <dbReference type="NCBI Taxonomy" id="2572684"/>
    <lineage>
        <taxon>Bacteria</taxon>
        <taxon>Pseudomonadati</taxon>
        <taxon>Pseudomonadota</taxon>
        <taxon>Gammaproteobacteria</taxon>
        <taxon>Lysobacterales</taxon>
        <taxon>Lysobacteraceae</taxon>
        <taxon>Luteimonas</taxon>
    </lineage>
</organism>
<reference evidence="2 3" key="1">
    <citation type="submission" date="2019-04" db="EMBL/GenBank/DDBJ databases">
        <title>Reference strain of H23.</title>
        <authorList>
            <person name="Luo X."/>
        </authorList>
    </citation>
    <scope>NUCLEOTIDE SEQUENCE [LARGE SCALE GENOMIC DNA]</scope>
    <source>
        <strain evidence="2 3">H23</strain>
    </source>
</reference>
<feature type="transmembrane region" description="Helical" evidence="1">
    <location>
        <begin position="12"/>
        <end position="34"/>
    </location>
</feature>
<keyword evidence="3" id="KW-1185">Reference proteome</keyword>
<sequence>MSASGAGRWLAIGATVVVAAAVVAAIVVMGGPTAQRETRLDKRRIADLVRIQRDVRNYFDSHDRLPPDLATLASQPGRRLPRDPGNGAAYEYATIDAGRFRLCAVFSTDTAKTPEGAEAWGDTDWSHAAGRQCFERKAKE</sequence>
<dbReference type="RefSeq" id="WP_137267835.1">
    <property type="nucleotide sequence ID" value="NZ_SZUA01000003.1"/>
</dbReference>
<dbReference type="Proteomes" id="UP000308707">
    <property type="component" value="Unassembled WGS sequence"/>
</dbReference>